<dbReference type="Pfam" id="PF00642">
    <property type="entry name" value="zf-CCCH"/>
    <property type="match status" value="1"/>
</dbReference>
<dbReference type="GO" id="GO:0008270">
    <property type="term" value="F:zinc ion binding"/>
    <property type="evidence" value="ECO:0007669"/>
    <property type="project" value="UniProtKB-KW"/>
</dbReference>
<dbReference type="EMBL" id="HG994365">
    <property type="protein sequence ID" value="CAF2079466.1"/>
    <property type="molecule type" value="Genomic_DNA"/>
</dbReference>
<keyword evidence="1 4" id="KW-0479">Metal-binding</keyword>
<keyword evidence="2 4" id="KW-0863">Zinc-finger</keyword>
<keyword evidence="3 4" id="KW-0862">Zinc</keyword>
<evidence type="ECO:0000256" key="2">
    <source>
        <dbReference type="ARBA" id="ARBA00022771"/>
    </source>
</evidence>
<dbReference type="Gene3D" id="4.10.1000.10">
    <property type="entry name" value="Zinc finger, CCCH-type"/>
    <property type="match status" value="1"/>
</dbReference>
<feature type="domain" description="C3H1-type" evidence="5">
    <location>
        <begin position="1"/>
        <end position="19"/>
    </location>
</feature>
<gene>
    <name evidence="6" type="ORF">DARMORV10_C01P52500.1</name>
</gene>
<dbReference type="InterPro" id="IPR036855">
    <property type="entry name" value="Znf_CCCH_sf"/>
</dbReference>
<dbReference type="InterPro" id="IPR000571">
    <property type="entry name" value="Znf_CCCH"/>
</dbReference>
<evidence type="ECO:0000259" key="5">
    <source>
        <dbReference type="PROSITE" id="PS50103"/>
    </source>
</evidence>
<dbReference type="PROSITE" id="PS50103">
    <property type="entry name" value="ZF_C3H1"/>
    <property type="match status" value="1"/>
</dbReference>
<reference evidence="6" key="1">
    <citation type="submission" date="2021-01" db="EMBL/GenBank/DDBJ databases">
        <authorList>
            <consortium name="Genoscope - CEA"/>
            <person name="William W."/>
        </authorList>
    </citation>
    <scope>NUCLEOTIDE SEQUENCE</scope>
</reference>
<evidence type="ECO:0000313" key="6">
    <source>
        <dbReference type="EMBL" id="CAF2079466.1"/>
    </source>
</evidence>
<evidence type="ECO:0000256" key="4">
    <source>
        <dbReference type="PROSITE-ProRule" id="PRU00723"/>
    </source>
</evidence>
<dbReference type="SUPFAM" id="SSF90229">
    <property type="entry name" value="CCCH zinc finger"/>
    <property type="match status" value="1"/>
</dbReference>
<dbReference type="AlphaFoldDB" id="A0A816S087"/>
<feature type="zinc finger region" description="C3H1-type" evidence="4">
    <location>
        <begin position="1"/>
        <end position="19"/>
    </location>
</feature>
<evidence type="ECO:0000256" key="1">
    <source>
        <dbReference type="ARBA" id="ARBA00022723"/>
    </source>
</evidence>
<dbReference type="Proteomes" id="UP001295469">
    <property type="component" value="Chromosome C01"/>
</dbReference>
<organism evidence="6">
    <name type="scientific">Brassica napus</name>
    <name type="common">Rape</name>
    <dbReference type="NCBI Taxonomy" id="3708"/>
    <lineage>
        <taxon>Eukaryota</taxon>
        <taxon>Viridiplantae</taxon>
        <taxon>Streptophyta</taxon>
        <taxon>Embryophyta</taxon>
        <taxon>Tracheophyta</taxon>
        <taxon>Spermatophyta</taxon>
        <taxon>Magnoliopsida</taxon>
        <taxon>eudicotyledons</taxon>
        <taxon>Gunneridae</taxon>
        <taxon>Pentapetalae</taxon>
        <taxon>rosids</taxon>
        <taxon>malvids</taxon>
        <taxon>Brassicales</taxon>
        <taxon>Brassicaceae</taxon>
        <taxon>Brassiceae</taxon>
        <taxon>Brassica</taxon>
    </lineage>
</organism>
<accession>A0A816S087</accession>
<sequence length="63" mass="6826">MKRGECKYGERCKFHHPVDRLNAMTKQASCRVKLSLAGVPEGGEVMAKTISEADAVGGTDMTQ</sequence>
<proteinExistence type="predicted"/>
<name>A0A816S087_BRANA</name>
<protein>
    <submittedName>
        <fullName evidence="6">(rape) hypothetical protein</fullName>
    </submittedName>
</protein>
<evidence type="ECO:0000256" key="3">
    <source>
        <dbReference type="ARBA" id="ARBA00022833"/>
    </source>
</evidence>